<dbReference type="Proteomes" id="UP000567179">
    <property type="component" value="Unassembled WGS sequence"/>
</dbReference>
<dbReference type="InterPro" id="IPR011990">
    <property type="entry name" value="TPR-like_helical_dom_sf"/>
</dbReference>
<reference evidence="4 5" key="1">
    <citation type="journal article" date="2020" name="ISME J.">
        <title>Uncovering the hidden diversity of litter-decomposition mechanisms in mushroom-forming fungi.</title>
        <authorList>
            <person name="Floudas D."/>
            <person name="Bentzer J."/>
            <person name="Ahren D."/>
            <person name="Johansson T."/>
            <person name="Persson P."/>
            <person name="Tunlid A."/>
        </authorList>
    </citation>
    <scope>NUCLEOTIDE SEQUENCE [LARGE SCALE GENOMIC DNA]</scope>
    <source>
        <strain evidence="4 5">CBS 101986</strain>
    </source>
</reference>
<proteinExistence type="predicted"/>
<evidence type="ECO:0000256" key="3">
    <source>
        <dbReference type="ARBA" id="ARBA00022691"/>
    </source>
</evidence>
<keyword evidence="3" id="KW-0949">S-adenosyl-L-methionine</keyword>
<organism evidence="4 5">
    <name type="scientific">Psilocybe cf. subviscida</name>
    <dbReference type="NCBI Taxonomy" id="2480587"/>
    <lineage>
        <taxon>Eukaryota</taxon>
        <taxon>Fungi</taxon>
        <taxon>Dikarya</taxon>
        <taxon>Basidiomycota</taxon>
        <taxon>Agaricomycotina</taxon>
        <taxon>Agaricomycetes</taxon>
        <taxon>Agaricomycetidae</taxon>
        <taxon>Agaricales</taxon>
        <taxon>Agaricineae</taxon>
        <taxon>Strophariaceae</taxon>
        <taxon>Psilocybe</taxon>
    </lineage>
</organism>
<comment type="caution">
    <text evidence="4">The sequence shown here is derived from an EMBL/GenBank/DDBJ whole genome shotgun (WGS) entry which is preliminary data.</text>
</comment>
<dbReference type="GO" id="GO:0042826">
    <property type="term" value="F:histone deacetylase binding"/>
    <property type="evidence" value="ECO:0007669"/>
    <property type="project" value="TreeGrafter"/>
</dbReference>
<dbReference type="GO" id="GO:0008168">
    <property type="term" value="F:methyltransferase activity"/>
    <property type="evidence" value="ECO:0007669"/>
    <property type="project" value="UniProtKB-KW"/>
</dbReference>
<dbReference type="AlphaFoldDB" id="A0A8H5ETR9"/>
<dbReference type="InterPro" id="IPR052097">
    <property type="entry name" value="SET-MYND_domain_protein"/>
</dbReference>
<keyword evidence="1" id="KW-0489">Methyltransferase</keyword>
<dbReference type="GO" id="GO:0005634">
    <property type="term" value="C:nucleus"/>
    <property type="evidence" value="ECO:0007669"/>
    <property type="project" value="TreeGrafter"/>
</dbReference>
<dbReference type="EMBL" id="JAACJJ010000056">
    <property type="protein sequence ID" value="KAF5312059.1"/>
    <property type="molecule type" value="Genomic_DNA"/>
</dbReference>
<dbReference type="GO" id="GO:0005737">
    <property type="term" value="C:cytoplasm"/>
    <property type="evidence" value="ECO:0007669"/>
    <property type="project" value="TreeGrafter"/>
</dbReference>
<dbReference type="PANTHER" id="PTHR46165:SF2">
    <property type="entry name" value="SET AND MYND DOMAIN-CONTAINING PROTEIN 4"/>
    <property type="match status" value="1"/>
</dbReference>
<dbReference type="Gene3D" id="1.25.40.10">
    <property type="entry name" value="Tetratricopeptide repeat domain"/>
    <property type="match status" value="1"/>
</dbReference>
<dbReference type="SUPFAM" id="SSF48452">
    <property type="entry name" value="TPR-like"/>
    <property type="match status" value="1"/>
</dbReference>
<keyword evidence="5" id="KW-1185">Reference proteome</keyword>
<dbReference type="GO" id="GO:0032259">
    <property type="term" value="P:methylation"/>
    <property type="evidence" value="ECO:0007669"/>
    <property type="project" value="UniProtKB-KW"/>
</dbReference>
<accession>A0A8H5ETR9</accession>
<evidence type="ECO:0000256" key="2">
    <source>
        <dbReference type="ARBA" id="ARBA00022679"/>
    </source>
</evidence>
<dbReference type="InterPro" id="IPR019734">
    <property type="entry name" value="TPR_rpt"/>
</dbReference>
<keyword evidence="2" id="KW-0808">Transferase</keyword>
<sequence>MTLQSDIPEKAQESKARANTLFKGRDFSGALTAYEDILHEFPAKGTDDALSEFLRTILSNKAACYMELRRYGEAVTDLNNVLSVSTPDSDAPLTQKTHLRLAKCYHNLQDPDQATKALADYQKLHGRRLAEETADEEKLHLAILQSTQPAGMRAIKYDISVIGNKSDPTSYPIRFYDSVPVHICTRLSQPNLRKAGEKVLANLVNKYDTKMTLDLVKANRMICWNCGKPALSNVHSPASWLHSDPPFVMDFTQPVCSRGGTCEQEAYRYMAALRNEMRNVAA</sequence>
<evidence type="ECO:0008006" key="6">
    <source>
        <dbReference type="Google" id="ProtNLM"/>
    </source>
</evidence>
<protein>
    <recommendedName>
        <fullName evidence="6">Tetratricopeptide repeat protein</fullName>
    </recommendedName>
</protein>
<name>A0A8H5ETR9_9AGAR</name>
<evidence type="ECO:0000313" key="4">
    <source>
        <dbReference type="EMBL" id="KAF5312059.1"/>
    </source>
</evidence>
<dbReference type="OrthoDB" id="420195at2759"/>
<dbReference type="PANTHER" id="PTHR46165">
    <property type="entry name" value="SET AND MYND DOMAIN-CONTAINING PROTEIN 4"/>
    <property type="match status" value="1"/>
</dbReference>
<dbReference type="Pfam" id="PF13174">
    <property type="entry name" value="TPR_6"/>
    <property type="match status" value="1"/>
</dbReference>
<gene>
    <name evidence="4" type="ORF">D9619_003766</name>
</gene>
<evidence type="ECO:0000256" key="1">
    <source>
        <dbReference type="ARBA" id="ARBA00022603"/>
    </source>
</evidence>
<evidence type="ECO:0000313" key="5">
    <source>
        <dbReference type="Proteomes" id="UP000567179"/>
    </source>
</evidence>